<dbReference type="Proteomes" id="UP000595636">
    <property type="component" value="Chromosome"/>
</dbReference>
<evidence type="ECO:0000313" key="1">
    <source>
        <dbReference type="EMBL" id="QQM47332.1"/>
    </source>
</evidence>
<gene>
    <name evidence="1" type="ORF">JEQ17_16120</name>
</gene>
<dbReference type="RefSeq" id="WP_200402114.1">
    <property type="nucleotide sequence ID" value="NZ_CP066831.1"/>
</dbReference>
<name>A0A7T7L6F1_9ACTN</name>
<protein>
    <recommendedName>
        <fullName evidence="3">FXSXX-COOH protein</fullName>
    </recommendedName>
</protein>
<sequence length="64" mass="6929">MALPDLTDVDLRTLRAMDDPGLIAAVDQVLKSSREFGQVWYVGGEGEKHTFPVTGALPGEEDRG</sequence>
<reference evidence="1 2" key="1">
    <citation type="submission" date="2020-12" db="EMBL/GenBank/DDBJ databases">
        <title>A novel species.</title>
        <authorList>
            <person name="Li K."/>
        </authorList>
    </citation>
    <scope>NUCLEOTIDE SEQUENCE [LARGE SCALE GENOMIC DNA]</scope>
    <source>
        <strain evidence="1 2">ZYC-3</strain>
    </source>
</reference>
<keyword evidence="2" id="KW-1185">Reference proteome</keyword>
<evidence type="ECO:0008006" key="3">
    <source>
        <dbReference type="Google" id="ProtNLM"/>
    </source>
</evidence>
<dbReference type="KEGG" id="slf:JEQ17_16120"/>
<evidence type="ECO:0000313" key="2">
    <source>
        <dbReference type="Proteomes" id="UP000595636"/>
    </source>
</evidence>
<accession>A0A7T7L6F1</accession>
<organism evidence="1 2">
    <name type="scientific">Streptomyces liliifuscus</name>
    <dbReference type="NCBI Taxonomy" id="2797636"/>
    <lineage>
        <taxon>Bacteria</taxon>
        <taxon>Bacillati</taxon>
        <taxon>Actinomycetota</taxon>
        <taxon>Actinomycetes</taxon>
        <taxon>Kitasatosporales</taxon>
        <taxon>Streptomycetaceae</taxon>
        <taxon>Streptomyces</taxon>
    </lineage>
</organism>
<proteinExistence type="predicted"/>
<dbReference type="AlphaFoldDB" id="A0A7T7L6F1"/>
<dbReference type="EMBL" id="CP066831">
    <property type="protein sequence ID" value="QQM47332.1"/>
    <property type="molecule type" value="Genomic_DNA"/>
</dbReference>